<keyword evidence="1" id="KW-0175">Coiled coil</keyword>
<accession>A0AAV5KAD2</accession>
<evidence type="ECO:0000256" key="2">
    <source>
        <dbReference type="SAM" id="MobiDB-lite"/>
    </source>
</evidence>
<reference evidence="3 4" key="1">
    <citation type="journal article" date="2021" name="Commun. Biol.">
        <title>The genome of Shorea leprosula (Dipterocarpaceae) highlights the ecological relevance of drought in aseasonal tropical rainforests.</title>
        <authorList>
            <person name="Ng K.K.S."/>
            <person name="Kobayashi M.J."/>
            <person name="Fawcett J.A."/>
            <person name="Hatakeyama M."/>
            <person name="Paape T."/>
            <person name="Ng C.H."/>
            <person name="Ang C.C."/>
            <person name="Tnah L.H."/>
            <person name="Lee C.T."/>
            <person name="Nishiyama T."/>
            <person name="Sese J."/>
            <person name="O'Brien M.J."/>
            <person name="Copetti D."/>
            <person name="Mohd Noor M.I."/>
            <person name="Ong R.C."/>
            <person name="Putra M."/>
            <person name="Sireger I.Z."/>
            <person name="Indrioko S."/>
            <person name="Kosugi Y."/>
            <person name="Izuno A."/>
            <person name="Isagi Y."/>
            <person name="Lee S.L."/>
            <person name="Shimizu K.K."/>
        </authorList>
    </citation>
    <scope>NUCLEOTIDE SEQUENCE [LARGE SCALE GENOMIC DNA]</scope>
    <source>
        <strain evidence="3">214</strain>
    </source>
</reference>
<dbReference type="EMBL" id="BPVZ01000057">
    <property type="protein sequence ID" value="GKV21348.1"/>
    <property type="molecule type" value="Genomic_DNA"/>
</dbReference>
<feature type="compositionally biased region" description="Basic and acidic residues" evidence="2">
    <location>
        <begin position="144"/>
        <end position="164"/>
    </location>
</feature>
<organism evidence="3 4">
    <name type="scientific">Rubroshorea leprosula</name>
    <dbReference type="NCBI Taxonomy" id="152421"/>
    <lineage>
        <taxon>Eukaryota</taxon>
        <taxon>Viridiplantae</taxon>
        <taxon>Streptophyta</taxon>
        <taxon>Embryophyta</taxon>
        <taxon>Tracheophyta</taxon>
        <taxon>Spermatophyta</taxon>
        <taxon>Magnoliopsida</taxon>
        <taxon>eudicotyledons</taxon>
        <taxon>Gunneridae</taxon>
        <taxon>Pentapetalae</taxon>
        <taxon>rosids</taxon>
        <taxon>malvids</taxon>
        <taxon>Malvales</taxon>
        <taxon>Dipterocarpaceae</taxon>
        <taxon>Rubroshorea</taxon>
    </lineage>
</organism>
<feature type="region of interest" description="Disordered" evidence="2">
    <location>
        <begin position="398"/>
        <end position="436"/>
    </location>
</feature>
<sequence>MSSKETLSVEGSEEVTVLEYGNEGIENGSSRLRELRVRRYNVKADIVFEVKGYETELGTRDGLVYLVETYDLPPQVLISPAREKEKACSAPRDHWMPMSDAIEATKLYGPSLLSEDVFAFYFGKRWKEREQISSSSAQPPINEPRLELKHKGSEDLEPTQRKKKRVEEIEVRGDEVVEFVPRPPPIELDPELKEIGVVTHGKGKALVPPLTLQNNIFDTKSSMEAKNFLNAYLLEMDRRQAREEVLSNGGSSVVKHALEQKRKIHEDKIEAQEKERKKMKESQAKLKKNVKLLVHIAMEEHIVEFLNSSTFDNIVNLYHLPIAILAFTDCRKKVKAQYPKVDVMRITFGEQKEGVEENGKSMSTDFQPQIKLRWDRTIFPSNFDFKFIVVEEGNAEVEGAEVEESQAPHPVEIHLVPSEEDQPAPPVEDQPPLPAE</sequence>
<dbReference type="AlphaFoldDB" id="A0AAV5KAD2"/>
<evidence type="ECO:0000313" key="3">
    <source>
        <dbReference type="EMBL" id="GKV21348.1"/>
    </source>
</evidence>
<evidence type="ECO:0000256" key="1">
    <source>
        <dbReference type="SAM" id="Coils"/>
    </source>
</evidence>
<dbReference type="Proteomes" id="UP001054252">
    <property type="component" value="Unassembled WGS sequence"/>
</dbReference>
<protein>
    <submittedName>
        <fullName evidence="3">Uncharacterized protein</fullName>
    </submittedName>
</protein>
<name>A0AAV5KAD2_9ROSI</name>
<feature type="compositionally biased region" description="Pro residues" evidence="2">
    <location>
        <begin position="423"/>
        <end position="436"/>
    </location>
</feature>
<keyword evidence="4" id="KW-1185">Reference proteome</keyword>
<gene>
    <name evidence="3" type="ORF">SLEP1_g31334</name>
</gene>
<feature type="region of interest" description="Disordered" evidence="2">
    <location>
        <begin position="132"/>
        <end position="164"/>
    </location>
</feature>
<comment type="caution">
    <text evidence="3">The sequence shown here is derived from an EMBL/GenBank/DDBJ whole genome shotgun (WGS) entry which is preliminary data.</text>
</comment>
<feature type="coiled-coil region" evidence="1">
    <location>
        <begin position="255"/>
        <end position="289"/>
    </location>
</feature>
<proteinExistence type="predicted"/>
<evidence type="ECO:0000313" key="4">
    <source>
        <dbReference type="Proteomes" id="UP001054252"/>
    </source>
</evidence>